<reference evidence="1" key="1">
    <citation type="submission" date="2021-01" db="EMBL/GenBank/DDBJ databases">
        <authorList>
            <consortium name="Genoscope - CEA"/>
            <person name="William W."/>
        </authorList>
    </citation>
    <scope>NUCLEOTIDE SEQUENCE</scope>
</reference>
<proteinExistence type="predicted"/>
<comment type="caution">
    <text evidence="1">The sequence shown here is derived from an EMBL/GenBank/DDBJ whole genome shotgun (WGS) entry which is preliminary data.</text>
</comment>
<dbReference type="EMBL" id="CAJJDN010000093">
    <property type="protein sequence ID" value="CAD8109417.1"/>
    <property type="molecule type" value="Genomic_DNA"/>
</dbReference>
<gene>
    <name evidence="1" type="ORF">PSON_ATCC_30995.1.T0930164</name>
</gene>
<evidence type="ECO:0000313" key="1">
    <source>
        <dbReference type="EMBL" id="CAD8109417.1"/>
    </source>
</evidence>
<keyword evidence="2" id="KW-1185">Reference proteome</keyword>
<dbReference type="AlphaFoldDB" id="A0A8S1Q144"/>
<dbReference type="Proteomes" id="UP000692954">
    <property type="component" value="Unassembled WGS sequence"/>
</dbReference>
<protein>
    <submittedName>
        <fullName evidence="1">Uncharacterized protein</fullName>
    </submittedName>
</protein>
<organism evidence="1 2">
    <name type="scientific">Paramecium sonneborni</name>
    <dbReference type="NCBI Taxonomy" id="65129"/>
    <lineage>
        <taxon>Eukaryota</taxon>
        <taxon>Sar</taxon>
        <taxon>Alveolata</taxon>
        <taxon>Ciliophora</taxon>
        <taxon>Intramacronucleata</taxon>
        <taxon>Oligohymenophorea</taxon>
        <taxon>Peniculida</taxon>
        <taxon>Parameciidae</taxon>
        <taxon>Paramecium</taxon>
    </lineage>
</organism>
<name>A0A8S1Q144_9CILI</name>
<accession>A0A8S1Q144</accession>
<sequence length="36" mass="4450">MNLNWKKQQIVKALQRNMINENLKIISDDYQRDFKI</sequence>
<evidence type="ECO:0000313" key="2">
    <source>
        <dbReference type="Proteomes" id="UP000692954"/>
    </source>
</evidence>